<feature type="compositionally biased region" description="Polar residues" evidence="2">
    <location>
        <begin position="3526"/>
        <end position="3535"/>
    </location>
</feature>
<dbReference type="Pfam" id="PF24959">
    <property type="entry name" value="FH3_FHOD1-3"/>
    <property type="match status" value="2"/>
</dbReference>
<dbReference type="InterPro" id="IPR015425">
    <property type="entry name" value="FH2_Formin"/>
</dbReference>
<feature type="compositionally biased region" description="Low complexity" evidence="2">
    <location>
        <begin position="3545"/>
        <end position="3577"/>
    </location>
</feature>
<feature type="region of interest" description="Disordered" evidence="2">
    <location>
        <begin position="2506"/>
        <end position="2573"/>
    </location>
</feature>
<feature type="compositionally biased region" description="Basic and acidic residues" evidence="2">
    <location>
        <begin position="765"/>
        <end position="782"/>
    </location>
</feature>
<feature type="region of interest" description="Disordered" evidence="2">
    <location>
        <begin position="703"/>
        <end position="1071"/>
    </location>
</feature>
<feature type="region of interest" description="Disordered" evidence="2">
    <location>
        <begin position="2712"/>
        <end position="2880"/>
    </location>
</feature>
<feature type="compositionally biased region" description="Basic and acidic residues" evidence="2">
    <location>
        <begin position="1567"/>
        <end position="1577"/>
    </location>
</feature>
<feature type="region of interest" description="Disordered" evidence="2">
    <location>
        <begin position="1646"/>
        <end position="1675"/>
    </location>
</feature>
<keyword evidence="5" id="KW-1185">Reference proteome</keyword>
<feature type="compositionally biased region" description="Basic and acidic residues" evidence="2">
    <location>
        <begin position="2053"/>
        <end position="2075"/>
    </location>
</feature>
<dbReference type="OrthoDB" id="9806920at2759"/>
<feature type="compositionally biased region" description="Polar residues" evidence="2">
    <location>
        <begin position="4306"/>
        <end position="4315"/>
    </location>
</feature>
<evidence type="ECO:0000259" key="3">
    <source>
        <dbReference type="PROSITE" id="PS51232"/>
    </source>
</evidence>
<feature type="region of interest" description="Disordered" evidence="2">
    <location>
        <begin position="3832"/>
        <end position="3893"/>
    </location>
</feature>
<feature type="compositionally biased region" description="Polar residues" evidence="2">
    <location>
        <begin position="2721"/>
        <end position="2748"/>
    </location>
</feature>
<dbReference type="GO" id="GO:0051015">
    <property type="term" value="F:actin filament binding"/>
    <property type="evidence" value="ECO:0007669"/>
    <property type="project" value="TreeGrafter"/>
</dbReference>
<feature type="region of interest" description="Disordered" evidence="2">
    <location>
        <begin position="1203"/>
        <end position="1234"/>
    </location>
</feature>
<feature type="compositionally biased region" description="Polar residues" evidence="2">
    <location>
        <begin position="468"/>
        <end position="508"/>
    </location>
</feature>
<dbReference type="Proteomes" id="UP000085678">
    <property type="component" value="Unplaced"/>
</dbReference>
<feature type="compositionally biased region" description="Basic and acidic residues" evidence="2">
    <location>
        <begin position="2815"/>
        <end position="2840"/>
    </location>
</feature>
<dbReference type="GO" id="GO:0030866">
    <property type="term" value="P:cortical actin cytoskeleton organization"/>
    <property type="evidence" value="ECO:0007669"/>
    <property type="project" value="TreeGrafter"/>
</dbReference>
<dbReference type="GO" id="GO:0005737">
    <property type="term" value="C:cytoplasm"/>
    <property type="evidence" value="ECO:0007669"/>
    <property type="project" value="TreeGrafter"/>
</dbReference>
<feature type="compositionally biased region" description="Basic and acidic residues" evidence="2">
    <location>
        <begin position="4267"/>
        <end position="4276"/>
    </location>
</feature>
<evidence type="ECO:0000313" key="5">
    <source>
        <dbReference type="Proteomes" id="UP000085678"/>
    </source>
</evidence>
<dbReference type="Gene3D" id="1.20.58.2220">
    <property type="entry name" value="Formin, FH2 domain"/>
    <property type="match status" value="1"/>
</dbReference>
<feature type="compositionally biased region" description="Basic and acidic residues" evidence="2">
    <location>
        <begin position="3648"/>
        <end position="3664"/>
    </location>
</feature>
<feature type="compositionally biased region" description="Polar residues" evidence="2">
    <location>
        <begin position="325"/>
        <end position="335"/>
    </location>
</feature>
<feature type="compositionally biased region" description="Basic residues" evidence="2">
    <location>
        <begin position="2769"/>
        <end position="2779"/>
    </location>
</feature>
<dbReference type="InterPro" id="IPR042201">
    <property type="entry name" value="FH2_Formin_sf"/>
</dbReference>
<feature type="compositionally biased region" description="Basic and acidic residues" evidence="2">
    <location>
        <begin position="2637"/>
        <end position="2654"/>
    </location>
</feature>
<dbReference type="SMART" id="SM00498">
    <property type="entry name" value="FH2"/>
    <property type="match status" value="1"/>
</dbReference>
<feature type="compositionally biased region" description="Basic and acidic residues" evidence="2">
    <location>
        <begin position="1749"/>
        <end position="1774"/>
    </location>
</feature>
<dbReference type="GeneID" id="106178464"/>
<feature type="compositionally biased region" description="Acidic residues" evidence="2">
    <location>
        <begin position="2508"/>
        <end position="2519"/>
    </location>
</feature>
<feature type="compositionally biased region" description="Basic and acidic residues" evidence="2">
    <location>
        <begin position="2209"/>
        <end position="2242"/>
    </location>
</feature>
<dbReference type="Pfam" id="PF02181">
    <property type="entry name" value="FH2"/>
    <property type="match status" value="1"/>
</dbReference>
<feature type="compositionally biased region" description="Low complexity" evidence="2">
    <location>
        <begin position="1735"/>
        <end position="1746"/>
    </location>
</feature>
<feature type="region of interest" description="Disordered" evidence="2">
    <location>
        <begin position="1561"/>
        <end position="1607"/>
    </location>
</feature>
<feature type="region of interest" description="Disordered" evidence="2">
    <location>
        <begin position="3393"/>
        <end position="3795"/>
    </location>
</feature>
<feature type="compositionally biased region" description="Low complexity" evidence="2">
    <location>
        <begin position="961"/>
        <end position="974"/>
    </location>
</feature>
<feature type="compositionally biased region" description="Polar residues" evidence="2">
    <location>
        <begin position="576"/>
        <end position="585"/>
    </location>
</feature>
<feature type="compositionally biased region" description="Pro residues" evidence="2">
    <location>
        <begin position="3840"/>
        <end position="3885"/>
    </location>
</feature>
<dbReference type="InterPro" id="IPR041387">
    <property type="entry name" value="FHOD1_GBD_N"/>
</dbReference>
<feature type="compositionally biased region" description="Basic and acidic residues" evidence="2">
    <location>
        <begin position="1889"/>
        <end position="1915"/>
    </location>
</feature>
<feature type="compositionally biased region" description="Basic and acidic residues" evidence="2">
    <location>
        <begin position="1652"/>
        <end position="1675"/>
    </location>
</feature>
<feature type="compositionally biased region" description="Polar residues" evidence="2">
    <location>
        <begin position="295"/>
        <end position="318"/>
    </location>
</feature>
<feature type="compositionally biased region" description="Basic and acidic residues" evidence="2">
    <location>
        <begin position="249"/>
        <end position="270"/>
    </location>
</feature>
<dbReference type="SUPFAM" id="SSF101447">
    <property type="entry name" value="Formin homology 2 domain (FH2 domain)"/>
    <property type="match status" value="1"/>
</dbReference>
<dbReference type="Gene3D" id="1.25.10.10">
    <property type="entry name" value="Leucine-rich Repeat Variant"/>
    <property type="match status" value="2"/>
</dbReference>
<dbReference type="InterPro" id="IPR016024">
    <property type="entry name" value="ARM-type_fold"/>
</dbReference>
<feature type="compositionally biased region" description="Basic and acidic residues" evidence="2">
    <location>
        <begin position="3435"/>
        <end position="3459"/>
    </location>
</feature>
<feature type="domain" description="GBD/FH3" evidence="3">
    <location>
        <begin position="2922"/>
        <end position="3472"/>
    </location>
</feature>
<feature type="region of interest" description="Disordered" evidence="2">
    <location>
        <begin position="1688"/>
        <end position="1785"/>
    </location>
</feature>
<feature type="compositionally biased region" description="Low complexity" evidence="2">
    <location>
        <begin position="1036"/>
        <end position="1046"/>
    </location>
</feature>
<feature type="compositionally biased region" description="Polar residues" evidence="2">
    <location>
        <begin position="3719"/>
        <end position="3728"/>
    </location>
</feature>
<feature type="compositionally biased region" description="Basic and acidic residues" evidence="2">
    <location>
        <begin position="2093"/>
        <end position="2109"/>
    </location>
</feature>
<feature type="compositionally biased region" description="Polar residues" evidence="2">
    <location>
        <begin position="2345"/>
        <end position="2384"/>
    </location>
</feature>
<feature type="region of interest" description="Disordered" evidence="2">
    <location>
        <begin position="4332"/>
        <end position="4421"/>
    </location>
</feature>
<feature type="compositionally biased region" description="Low complexity" evidence="2">
    <location>
        <begin position="1222"/>
        <end position="1234"/>
    </location>
</feature>
<dbReference type="RefSeq" id="XP_023931629.1">
    <property type="nucleotide sequence ID" value="XM_024075861.1"/>
</dbReference>
<evidence type="ECO:0000313" key="6">
    <source>
        <dbReference type="RefSeq" id="XP_023931629.1"/>
    </source>
</evidence>
<feature type="compositionally biased region" description="Basic and acidic residues" evidence="2">
    <location>
        <begin position="1704"/>
        <end position="1734"/>
    </location>
</feature>
<feature type="region of interest" description="Disordered" evidence="2">
    <location>
        <begin position="1385"/>
        <end position="1408"/>
    </location>
</feature>
<evidence type="ECO:0000259" key="4">
    <source>
        <dbReference type="PROSITE" id="PS51444"/>
    </source>
</evidence>
<feature type="region of interest" description="Disordered" evidence="2">
    <location>
        <begin position="1846"/>
        <end position="2384"/>
    </location>
</feature>
<feature type="compositionally biased region" description="Polar residues" evidence="2">
    <location>
        <begin position="3628"/>
        <end position="3647"/>
    </location>
</feature>
<feature type="region of interest" description="Disordered" evidence="2">
    <location>
        <begin position="1"/>
        <end position="69"/>
    </location>
</feature>
<dbReference type="STRING" id="7574.A0A2R2MN52"/>
<dbReference type="InterPro" id="IPR011989">
    <property type="entry name" value="ARM-like"/>
</dbReference>
<feature type="compositionally biased region" description="Polar residues" evidence="2">
    <location>
        <begin position="719"/>
        <end position="732"/>
    </location>
</feature>
<feature type="compositionally biased region" description="Gly residues" evidence="2">
    <location>
        <begin position="51"/>
        <end position="69"/>
    </location>
</feature>
<feature type="compositionally biased region" description="Basic and acidic residues" evidence="2">
    <location>
        <begin position="950"/>
        <end position="960"/>
    </location>
</feature>
<feature type="compositionally biased region" description="Basic residues" evidence="2">
    <location>
        <begin position="905"/>
        <end position="914"/>
    </location>
</feature>
<feature type="compositionally biased region" description="Basic residues" evidence="2">
    <location>
        <begin position="4395"/>
        <end position="4412"/>
    </location>
</feature>
<feature type="compositionally biased region" description="Basic and acidic residues" evidence="2">
    <location>
        <begin position="2136"/>
        <end position="2202"/>
    </location>
</feature>
<dbReference type="InParanoid" id="A0A2R2MN52"/>
<reference evidence="6" key="1">
    <citation type="submission" date="2025-08" db="UniProtKB">
        <authorList>
            <consortium name="RefSeq"/>
        </authorList>
    </citation>
    <scope>IDENTIFICATION</scope>
    <source>
        <tissue evidence="6">Gonads</tissue>
    </source>
</reference>
<feature type="region of interest" description="Disordered" evidence="2">
    <location>
        <begin position="2623"/>
        <end position="2697"/>
    </location>
</feature>
<dbReference type="InterPro" id="IPR056771">
    <property type="entry name" value="FH3_FHOD1-3-like"/>
</dbReference>
<dbReference type="GO" id="GO:0005856">
    <property type="term" value="C:cytoskeleton"/>
    <property type="evidence" value="ECO:0007669"/>
    <property type="project" value="TreeGrafter"/>
</dbReference>
<feature type="domain" description="FH2" evidence="4">
    <location>
        <begin position="3889"/>
        <end position="4284"/>
    </location>
</feature>
<feature type="compositionally biased region" description="Basic residues" evidence="2">
    <location>
        <begin position="938"/>
        <end position="949"/>
    </location>
</feature>
<feature type="compositionally biased region" description="Basic and acidic residues" evidence="2">
    <location>
        <begin position="1943"/>
        <end position="2010"/>
    </location>
</feature>
<feature type="compositionally biased region" description="Pro residues" evidence="2">
    <location>
        <begin position="2117"/>
        <end position="2133"/>
    </location>
</feature>
<dbReference type="PANTHER" id="PTHR45920:SF4">
    <property type="entry name" value="FORMIN HOMOLOGY 2 DOMAIN CONTAINING, ISOFORM I"/>
    <property type="match status" value="1"/>
</dbReference>
<dbReference type="PROSITE" id="PS51232">
    <property type="entry name" value="GBD_FH3"/>
    <property type="match status" value="1"/>
</dbReference>
<evidence type="ECO:0000256" key="2">
    <source>
        <dbReference type="SAM" id="MobiDB-lite"/>
    </source>
</evidence>
<keyword evidence="1" id="KW-0009">Actin-binding</keyword>
<feature type="compositionally biased region" description="Low complexity" evidence="2">
    <location>
        <begin position="2402"/>
        <end position="2425"/>
    </location>
</feature>
<feature type="compositionally biased region" description="Basic and acidic residues" evidence="2">
    <location>
        <begin position="982"/>
        <end position="1019"/>
    </location>
</feature>
<dbReference type="PROSITE" id="PS51444">
    <property type="entry name" value="FH2"/>
    <property type="match status" value="1"/>
</dbReference>
<feature type="region of interest" description="Disordered" evidence="2">
    <location>
        <begin position="2400"/>
        <end position="2485"/>
    </location>
</feature>
<dbReference type="KEGG" id="lak:106178464"/>
<dbReference type="InterPro" id="IPR014768">
    <property type="entry name" value="GBD/FH3_dom"/>
</dbReference>
<feature type="compositionally biased region" description="Acidic residues" evidence="2">
    <location>
        <begin position="4367"/>
        <end position="4378"/>
    </location>
</feature>
<protein>
    <submittedName>
        <fullName evidence="6">Uncharacterized protein LOC106178464</fullName>
    </submittedName>
</protein>
<feature type="compositionally biased region" description="Acidic residues" evidence="2">
    <location>
        <begin position="612"/>
        <end position="622"/>
    </location>
</feature>
<feature type="region of interest" description="Disordered" evidence="2">
    <location>
        <begin position="4267"/>
        <end position="4315"/>
    </location>
</feature>
<feature type="compositionally biased region" description="Acidic residues" evidence="2">
    <location>
        <begin position="3703"/>
        <end position="3712"/>
    </location>
</feature>
<dbReference type="SUPFAM" id="SSF48371">
    <property type="entry name" value="ARM repeat"/>
    <property type="match status" value="2"/>
</dbReference>
<sequence>MAAILPVISEQTHDGLNGQNQYSDPLSYGGRTTSGYGGRTGAGTRGYSSYDGGGGGGGRYSSRTYGGGGSSYGGGGGYTSGGSGGLGSYRSYGDLTTSYGGGGGGGTTRTYGAGGTTYGTGLGRSSSYGSLDRYGSNSSLDRYGSSGALNKYSGGTTPRDRYSTGYGGYGGGSRDRYSSLDRTSNRSGYLSDYGGSTRSYGSLDRASSRGSDYGGARGYLSQPTSRDPSPAGYSRLSRYDHTSTPTYSARDRTYSTSRNEEPTKSKDSGRDSGSYAGSYDRQASTASAREAGSYSVASQPSRELTPYSRQLSSHSTHSAPAYTGMTRQLSRSSLGETDDEKSSTRHTPFTRAPSSGSDFASDSGGDSDDRKTHVICRGTSPVDFDNEPTNARRRRRRRRDRDESSISQKRRRSYLKKETNARRRRFRPNRPLTIDCASQTDFKEPDSVAGDIGPDSFYKYYDKYVTQNSIDSPTSSNPPSRQISQTEEKSSSGISRQTSRTDRPSLTQDMADEVPSETSWRDQVYGKPPRPQRSTSRQDSTDERRRRRARDQQRDTTETEEEDSVSHRRRRRREPLTSTPKNSTADDSEYASAAEGQTPFIFRRRGSRAFFDDDADAAEQEESANRRRRFSRDFRDDEEDSRPPSQSSRRHKSSRDNINPDLFISEPEPEPAEPESPSVPPVVPLTPETLSLRDSIEKVKSWKEQLDTPAEQVLRKQIAENQGKVTPQSSPDDSAPYKPNRQRRKDSVESLSASERRTRGSRSPRYSEDGKDGSTENVEQAKKKSHSRSSSNSSHQSERRSSKASRQNSKESDRDKRALRLSKVNSEESEQGVRSPRPSASSRDTTPPPFEREISPNVEAQRKKKPKLDSIYGSRDSVFTSQDDGGPPNKNHRKSALNRADDEKRHRHRTHSGHQYREDEDIEHGGSSDAFSNDISIGKHKGRRSGHRTNSREDLLDSRDSSQSSRQSSRQRSSGSRRSRSHSQEDVLDLDDRRSKGKSSESKKSRSSSREDVLSDKRSSGSRKTSRSNSREDILSPGSRKSSSRSNSREDILHVPGKSRTRRRDSGPRTCTVETQTLSYEPDEDSVLERMKWKSREDMFEDLTTKQTQTPPWHGTIYVNNLVDLDDKQPLERSVSLQAETELETHTKQPLRCSSVDDLLNVETVENTKAEDAVLKDVPNVFQKAVSTSTDDWVLFAPQLNGAQRKREGSTSSEFNLIDLNSPRSSSMSTSRRSSQCHLNDLADIVWPVLEIHEDGDNESQKLRTAEERVLASDDDIKLEASPIDTDDQEMKTASVEEQELESATTDYTEDLVKEDNTKDNVIFTVDPTEAPQVGLYVECDLIAEDAGAEQLAAVVEKELESPSVQKQTVADLVENDNTTLQVATSKEPEFEKLSSEQSASELVMEPRKEDRIQLATGAVDNLEQPPDAVKDIVNFAIPQTDDDDTRIKVASISDDTMEDVRESVSDVADIVMDDDDNLKRAVTVDEDEADDVFTVSVDVDSHKTTTEEEEVAGENMVRMASLTEECVPEEETVHLAESPIENLGASEETGLDVELYMMVQDEPEDSSIKETPKAIETDASPAPEASENKALDNKEKELNDSHEKPDDILKALYFADDDEANKRKSAKSDYSDLVGLLALSKLDTGLAENDVSVKDQKEVFDKEPVHKKEGEEIVKVSLKDKLKLKQLEKQKKEQDQQSQQQQKKQEEHHDDKKIPEEAKQREIVSDQKAKPAKDVQQQQDQANQKQIKKSDDGLVKVSLKDKLKPKNNEKVEKPPLSPTAEPVKMPEPVEIMAEPVKPIQPPTHEQVSLGNNELQLGEVEDFDSIFKDEDEEFFEKRKVEDVEDDEIIRPKQTPFIMRRMDTHPATDLPQQSEQEQENEEQKYSLAHIRHDYDEDSDSVLKDENEKGKPEDGVAKPKQTPFIMRQRGMTTSMTSQEDEEEREDKRKSQGDNKRKRQRPQERKIPLEEKQKDEKKDEEETKDTRSSWRDKLKEDGWFDKGKKKEKTKTETKPTSTIAFQRSRFEDKFSRPTLEVGSSRREELKSSPSRSLESPTKDKKPGVSDRSRKPSGEKAKSTLEPYSSWKARMQLGKSVEAKDDEPFVSWKERKQQAIKAEPAPTPTPTPEPAQAPAPAAPEEQKETRRQSWRDRIPELNKKVDQQKETKEEQGEGKRRRPSRQDDKSDVRKSRLNKEEQKQEEMSEARKRRLNKQREQEKEEPKERLSLQDRWMRGRKEKEDKDAARLSKSPEPSKAPSHLDDIKKRYSKVDTRKDSGQLKPKQTPFQPKYRKPSTATDDDEMSESGHRSLSPYDNIRRKHGAAEDIKVQQSRFRPPSSRRGAEDRSPSPYDNVQSRQRLKQTDNFTETKAASKQVPTLTVPDENQNYSRLTPHKTAIPAHMRHAPSMESLSSVASSAPGSVSSSMYSESGAEDNWSAPGSLPGRRLSADYSGGMKRYGSAGMLPDLVPKNELRPSDVDTDTESVDNRRSKKIGGFIGQVRDIDSLLGFSEDNFSDDFSDEEEDNLNKTAVGRTKQWPPPKPEPKHEERMNKANTAKTQKLADPTKTRQKVPSLDQMMGIKLDPRAITRASQFGLLKPRTSNTEDDLMFIGAAHDIDDLLKPKAPRIRASEAQQEVTHSKKALQDRWMKNQPKPEEKKAAAPAKKPGKLSGCLGGLLDKFNAPAPAEPEPKPSKAQSKRNALKGKDIYSAFYMSTVAEEDEDAKNRNNTPGKLPKTESTPNLIDSPVPSQQHGLLQPSAAEHSASMTNLDSIGKKKKKSRKKKSFSMENLEDLDTLLSKVTASPKARRRDVDAFDVFDMLGKDYSEEAEKKKQEEAAAGSEKAEKPSPQLLAEPKRNRSRSRSRSPTPSRRNKGGADDKKDDEEELPPWKKCLEVVLEVKGFVTINDLLIICQKPKPDDSELPATDDGWEGFKKLNDLLDNMGVDMKKLEDCALQLFKVNHSGQGECGTYLDLDLALEEQWDELEGFNEQRKNTIILRTQLSVRVHACIEKLLNSTGRELRRALFSLKQIFQDDKDLVHEFVNSDGLMCLIKVGSEADQNYQNYILRALGQVMLYVDGMNGVIGHNETIQWLYSLIASKFRLVVKTALKLLLVFVEYTESNTQLLINAVNVVDGNRVRTEIEEIGIDDGRVSTHPLYIFIMETSEANLSFTELRNILAEKLNIKGNKEKLIFKCRNPYCSCPAVEGSSVIDSQGADVIQQHLNECGFQENAGAAPCNVHKRDSANMQDNYGAVPCNTQNLECTGGQEKDSAALFKFRLVVKTALKLLLVFVEYTESNTQLLINAVNVVDGNRGTLPWTNIMNILDEKDGGDSELLVYAMTLVNKALNAIPDQDAFYDLTDALEEQGMERIIQKHMNRKGSDLDLLEQFQLYEAALRHEDGEDNVPQQVENIRKTPRIKSEDDRKSRRSSFGGTPATPPTKRREIGKLPSHKEEETKDMRRRTTGERGFPGLQRGDSDEAGPEGRHGSMHRPHSVESCDTTDTTPKQSAFDPSRRRQRRERQRSFIKEQESSTDSPDTSHLVNGDRSHANATVSTATVTTTPSRYTSTYNGTSSSSGSINGVSDPPHANHSHRQLNNHSKADEPFTNRRGKFEELASQDKRLPTPNIQPFHKPQGSNESGYQSTNEQTNNYSEMENRMNKRNESRNRFDQKAVSPQQQQQSEQQEGRVPPGVSNNKRWLLYKMKSRDSMDEDEAPSQEEEGKSSGGNLNKSAVQSVADRFRQPPQEPQQQEAKPSAPRGDVTGRITSMRDRFARSGDAPKLNSSSPAAPSPSTPKGDQDLHWEQLENNLQLRRPLRIKELDFTDLGAEDDIDITAVLAPQGMGGPGVPPPPPPGGIPPPPPPGVPPPPGLPPPPPPPPGGGGIPPPPPPGGGKPGANTIKKNKKTLRLHWKEVRDTNVPPVLAKAGTVWKGLVKVKIDEQKLEHLFESRTNELKAKQAKEGAKKEIIVLDTKRSNAINIGMTVLPPPRTIKTAILKMDSAIMNKEGIEKILSTMIPTDEEKSKILEAQMANPDTPLGTAEQFLLTLSSISELQARLELWLFKMDYEVVEQEIAEPLMDLKNGIDELRNNKTFKCILSAILAVGNFLNGIQSQGFQYDYLAKVPEVKDTVHKHSLLHHLCDIILDQFPDTTDLYSDIAAVTRCAKVDWTELQGKLNKMENDCKKSWDHLRTIAKHDSYSFYSMRTKLSEFLSDSAERIIVLKIVYQRVQNRFVKFLVYMGIPMTSAKEARVSEFCKTVSEFALEYRTTREKVLQQREKKANNRERKKTRGKMIVDTEKFSKTKDQQQTPQQQALGNRLQQKDNQSVDALKQILANGYTSETGSVRGDSAKHRKRYSVDYGQARERGRSMATDSEVYDTGDDDEILEACVKSATSAPTSRTPRERKRARNQHRKSLRRTLKSGLDEEEQQVLRRYNQDYYK</sequence>
<evidence type="ECO:0000256" key="1">
    <source>
        <dbReference type="ARBA" id="ARBA00023203"/>
    </source>
</evidence>
<gene>
    <name evidence="6" type="primary">LOC106178464</name>
</gene>
<feature type="compositionally biased region" description="Basic and acidic residues" evidence="2">
    <location>
        <begin position="539"/>
        <end position="557"/>
    </location>
</feature>
<feature type="compositionally biased region" description="Low complexity" evidence="2">
    <location>
        <begin position="354"/>
        <end position="364"/>
    </location>
</feature>
<proteinExistence type="predicted"/>
<dbReference type="PANTHER" id="PTHR45920">
    <property type="entry name" value="FORMIN HOMOLOGY 2 DOMAIN CONTAINING, ISOFORM I"/>
    <property type="match status" value="1"/>
</dbReference>
<dbReference type="Pfam" id="PF18382">
    <property type="entry name" value="Formin_GBD_N"/>
    <property type="match status" value="1"/>
</dbReference>
<feature type="compositionally biased region" description="Gly residues" evidence="2">
    <location>
        <begin position="35"/>
        <end position="44"/>
    </location>
</feature>
<feature type="region of interest" description="Disordered" evidence="2">
    <location>
        <begin position="468"/>
        <end position="688"/>
    </location>
</feature>
<feature type="compositionally biased region" description="Polar residues" evidence="2">
    <location>
        <begin position="180"/>
        <end position="200"/>
    </location>
</feature>
<organism evidence="5 6">
    <name type="scientific">Lingula anatina</name>
    <name type="common">Brachiopod</name>
    <name type="synonym">Lingula unguis</name>
    <dbReference type="NCBI Taxonomy" id="7574"/>
    <lineage>
        <taxon>Eukaryota</taxon>
        <taxon>Metazoa</taxon>
        <taxon>Spiralia</taxon>
        <taxon>Lophotrochozoa</taxon>
        <taxon>Brachiopoda</taxon>
        <taxon>Linguliformea</taxon>
        <taxon>Lingulata</taxon>
        <taxon>Lingulida</taxon>
        <taxon>Linguloidea</taxon>
        <taxon>Lingulidae</taxon>
        <taxon>Lingula</taxon>
    </lineage>
</organism>
<feature type="compositionally biased region" description="Basic and acidic residues" evidence="2">
    <location>
        <begin position="3593"/>
        <end position="3616"/>
    </location>
</feature>
<name>A0A2R2MN52_LINAN</name>
<accession>A0A2R2MN52</accession>
<feature type="region of interest" description="Disordered" evidence="2">
    <location>
        <begin position="139"/>
        <end position="456"/>
    </location>
</feature>
<feature type="compositionally biased region" description="Basic and acidic residues" evidence="2">
    <location>
        <begin position="1587"/>
        <end position="1607"/>
    </location>
</feature>
<feature type="compositionally biased region" description="Basic and acidic residues" evidence="2">
    <location>
        <begin position="4285"/>
        <end position="4297"/>
    </location>
</feature>
<feature type="compositionally biased region" description="Basic and acidic residues" evidence="2">
    <location>
        <begin position="808"/>
        <end position="818"/>
    </location>
</feature>
<feature type="compositionally biased region" description="Basic and acidic residues" evidence="2">
    <location>
        <begin position="2254"/>
        <end position="2273"/>
    </location>
</feature>
<feature type="compositionally biased region" description="Basic and acidic residues" evidence="2">
    <location>
        <begin position="2537"/>
        <end position="2546"/>
    </location>
</feature>
<feature type="compositionally biased region" description="Polar residues" evidence="2">
    <location>
        <begin position="3491"/>
        <end position="3501"/>
    </location>
</feature>